<dbReference type="Proteomes" id="UP000310421">
    <property type="component" value="Unassembled WGS sequence"/>
</dbReference>
<feature type="region of interest" description="Disordered" evidence="2">
    <location>
        <begin position="329"/>
        <end position="568"/>
    </location>
</feature>
<feature type="region of interest" description="Disordered" evidence="2">
    <location>
        <begin position="638"/>
        <end position="661"/>
    </location>
</feature>
<proteinExistence type="predicted"/>
<organism evidence="3 4">
    <name type="scientific">Aureobasidium pullulans</name>
    <name type="common">Black yeast</name>
    <name type="synonym">Pullularia pullulans</name>
    <dbReference type="NCBI Taxonomy" id="5580"/>
    <lineage>
        <taxon>Eukaryota</taxon>
        <taxon>Fungi</taxon>
        <taxon>Dikarya</taxon>
        <taxon>Ascomycota</taxon>
        <taxon>Pezizomycotina</taxon>
        <taxon>Dothideomycetes</taxon>
        <taxon>Dothideomycetidae</taxon>
        <taxon>Dothideales</taxon>
        <taxon>Saccotheciaceae</taxon>
        <taxon>Aureobasidium</taxon>
    </lineage>
</organism>
<feature type="compositionally biased region" description="Polar residues" evidence="2">
    <location>
        <begin position="1"/>
        <end position="19"/>
    </location>
</feature>
<evidence type="ECO:0000256" key="1">
    <source>
        <dbReference type="SAM" id="Coils"/>
    </source>
</evidence>
<keyword evidence="1" id="KW-0175">Coiled coil</keyword>
<feature type="compositionally biased region" description="Polar residues" evidence="2">
    <location>
        <begin position="549"/>
        <end position="560"/>
    </location>
</feature>
<feature type="compositionally biased region" description="Basic and acidic residues" evidence="2">
    <location>
        <begin position="21"/>
        <end position="57"/>
    </location>
</feature>
<comment type="caution">
    <text evidence="3">The sequence shown here is derived from an EMBL/GenBank/DDBJ whole genome shotgun (WGS) entry which is preliminary data.</text>
</comment>
<feature type="compositionally biased region" description="Low complexity" evidence="2">
    <location>
        <begin position="88"/>
        <end position="106"/>
    </location>
</feature>
<feature type="compositionally biased region" description="Polar residues" evidence="2">
    <location>
        <begin position="342"/>
        <end position="352"/>
    </location>
</feature>
<gene>
    <name evidence="3" type="ORF">D6D20_05838</name>
</gene>
<feature type="compositionally biased region" description="Polar residues" evidence="2">
    <location>
        <begin position="447"/>
        <end position="466"/>
    </location>
</feature>
<reference evidence="3 4" key="1">
    <citation type="submission" date="2018-10" db="EMBL/GenBank/DDBJ databases">
        <title>Fifty Aureobasidium pullulans genomes reveal a recombining polyextremotolerant generalist.</title>
        <authorList>
            <person name="Gostincar C."/>
            <person name="Turk M."/>
            <person name="Zajc J."/>
            <person name="Gunde-Cimerman N."/>
        </authorList>
    </citation>
    <scope>NUCLEOTIDE SEQUENCE [LARGE SCALE GENOMIC DNA]</scope>
    <source>
        <strain evidence="3 4">EXF-10751</strain>
    </source>
</reference>
<feature type="compositionally biased region" description="Basic and acidic residues" evidence="2">
    <location>
        <begin position="530"/>
        <end position="540"/>
    </location>
</feature>
<evidence type="ECO:0000313" key="3">
    <source>
        <dbReference type="EMBL" id="THW60370.1"/>
    </source>
</evidence>
<feature type="coiled-coil region" evidence="1">
    <location>
        <begin position="249"/>
        <end position="290"/>
    </location>
</feature>
<feature type="compositionally biased region" description="Low complexity" evidence="2">
    <location>
        <begin position="412"/>
        <end position="430"/>
    </location>
</feature>
<sequence>MSDLLGSSNQSGSRTTPSMRTPRDVMADRLAREARREAEANQQREEEQRSSERERRRAAAAATERMARPEPSPSSARVPEETQGNLPSRQRSQSQSAQQPPNTQATSGHRRSHTTTQSGARISSAPDPPSASKGDDLREEVRPSTTRMNFPHAFERWEDLSSHWEGLTSYWLRKIEGNTDEIRRNIPSAAAMQRQIQDLSAAGANLFHGLVELQRLRASSERKFRRWFYEMRAEQEKWQEDRADLLGQIQDERNAKEQALADVVQARRDARQQENVANEARRELNISKNEARRAWEDLGTMEAARLGWIGDLRQGLPTVIGGVQVVPMHTSSHQGSERRPTTGESPQYHQARSQQSPEVHQSQQQYQPIVPDVQYQEDEPSPTNTDPFTESARAGQHLHHEPDLQQLGPDEAYAAGSTPASTSTARTAISPQQQRRDLSPHAVSPSIHPNVTTTRPTIQPSPSASTGAVRDEPELFYQQPPGKVYLHSSPGSAGAGSRTPIAETTQTIRELGSRPSYESNTTEETEYEIDEHGNVRRDAQGRPIVYRNPSRSAQHNASHVSSEDYDTAADVARERELAARYGVNMPPPQVPHAPTTSAEAMASFATSTVDDADPAGYRAAEPADYEGAGYGDWEALQSRHHHPTRLSDVLEEDERSRTTAE</sequence>
<dbReference type="EMBL" id="QZAN01000063">
    <property type="protein sequence ID" value="THW60370.1"/>
    <property type="molecule type" value="Genomic_DNA"/>
</dbReference>
<name>A0A4S8Z902_AURPU</name>
<feature type="compositionally biased region" description="Basic and acidic residues" evidence="2">
    <location>
        <begin position="133"/>
        <end position="142"/>
    </location>
</feature>
<protein>
    <submittedName>
        <fullName evidence="3">Uncharacterized protein</fullName>
    </submittedName>
</protein>
<evidence type="ECO:0000313" key="4">
    <source>
        <dbReference type="Proteomes" id="UP000310421"/>
    </source>
</evidence>
<evidence type="ECO:0000256" key="2">
    <source>
        <dbReference type="SAM" id="MobiDB-lite"/>
    </source>
</evidence>
<accession>A0A4S8Z902</accession>
<feature type="compositionally biased region" description="Low complexity" evidence="2">
    <location>
        <begin position="353"/>
        <end position="367"/>
    </location>
</feature>
<dbReference type="AlphaFoldDB" id="A0A4S8Z902"/>
<feature type="region of interest" description="Disordered" evidence="2">
    <location>
        <begin position="1"/>
        <end position="144"/>
    </location>
</feature>